<feature type="transmembrane region" description="Helical" evidence="5">
    <location>
        <begin position="22"/>
        <end position="41"/>
    </location>
</feature>
<keyword evidence="4 5" id="KW-0472">Membrane</keyword>
<comment type="subcellular location">
    <subcellularLocation>
        <location evidence="1">Membrane</location>
        <topology evidence="1">Multi-pass membrane protein</topology>
    </subcellularLocation>
</comment>
<evidence type="ECO:0000256" key="2">
    <source>
        <dbReference type="ARBA" id="ARBA00022692"/>
    </source>
</evidence>
<accession>A0A2Z6NNN8</accession>
<feature type="transmembrane region" description="Helical" evidence="5">
    <location>
        <begin position="181"/>
        <end position="198"/>
    </location>
</feature>
<feature type="transmembrane region" description="Helical" evidence="5">
    <location>
        <begin position="53"/>
        <end position="73"/>
    </location>
</feature>
<dbReference type="EMBL" id="DF973705">
    <property type="protein sequence ID" value="GAU38172.1"/>
    <property type="molecule type" value="Genomic_DNA"/>
</dbReference>
<evidence type="ECO:0000256" key="4">
    <source>
        <dbReference type="ARBA" id="ARBA00023136"/>
    </source>
</evidence>
<dbReference type="AlphaFoldDB" id="A0A2Z6NNN8"/>
<gene>
    <name evidence="6" type="ORF">TSUD_263980</name>
</gene>
<dbReference type="InterPro" id="IPR050186">
    <property type="entry name" value="TPT_transporter"/>
</dbReference>
<reference evidence="7" key="1">
    <citation type="journal article" date="2017" name="Front. Plant Sci.">
        <title>Climate Clever Clovers: New Paradigm to Reduce the Environmental Footprint of Ruminants by Breeding Low Methanogenic Forages Utilizing Haplotype Variation.</title>
        <authorList>
            <person name="Kaur P."/>
            <person name="Appels R."/>
            <person name="Bayer P.E."/>
            <person name="Keeble-Gagnere G."/>
            <person name="Wang J."/>
            <person name="Hirakawa H."/>
            <person name="Shirasawa K."/>
            <person name="Vercoe P."/>
            <person name="Stefanova K."/>
            <person name="Durmic Z."/>
            <person name="Nichols P."/>
            <person name="Revell C."/>
            <person name="Isobe S.N."/>
            <person name="Edwards D."/>
            <person name="Erskine W."/>
        </authorList>
    </citation>
    <scope>NUCLEOTIDE SEQUENCE [LARGE SCALE GENOMIC DNA]</scope>
    <source>
        <strain evidence="7">cv. Daliak</strain>
    </source>
</reference>
<evidence type="ECO:0000313" key="7">
    <source>
        <dbReference type="Proteomes" id="UP000242715"/>
    </source>
</evidence>
<name>A0A2Z6NNN8_TRISU</name>
<evidence type="ECO:0000313" key="6">
    <source>
        <dbReference type="EMBL" id="GAU38172.1"/>
    </source>
</evidence>
<dbReference type="OrthoDB" id="417037at2759"/>
<keyword evidence="2 5" id="KW-0812">Transmembrane</keyword>
<feature type="transmembrane region" description="Helical" evidence="5">
    <location>
        <begin position="127"/>
        <end position="147"/>
    </location>
</feature>
<sequence>MNAVNENDGVVGNWYTSIVHQISIYGVAAGYCLSASLLSIINKWAVMKFPFPGALTALQYFTSAAGVLLCGWLKHVVTTIELNTWGLVLYNNIEALLLFPLELLIMGELKKIQHEITDESDWHSFPVILPVALSCLFGLAISFFGFSCRRAISATGFTVLGIVNKLLTVMINLVIWDKHSTWVGTVGLLICMLGGVMYQQSTSKPKDAKQVTVEEKEEEQLKLLEMQANSETDISDIEVNKSREGN</sequence>
<evidence type="ECO:0000256" key="1">
    <source>
        <dbReference type="ARBA" id="ARBA00004141"/>
    </source>
</evidence>
<dbReference type="Proteomes" id="UP000242715">
    <property type="component" value="Unassembled WGS sequence"/>
</dbReference>
<evidence type="ECO:0000256" key="5">
    <source>
        <dbReference type="SAM" id="Phobius"/>
    </source>
</evidence>
<evidence type="ECO:0008006" key="8">
    <source>
        <dbReference type="Google" id="ProtNLM"/>
    </source>
</evidence>
<evidence type="ECO:0000256" key="3">
    <source>
        <dbReference type="ARBA" id="ARBA00022989"/>
    </source>
</evidence>
<proteinExistence type="predicted"/>
<keyword evidence="3 5" id="KW-1133">Transmembrane helix</keyword>
<keyword evidence="7" id="KW-1185">Reference proteome</keyword>
<feature type="transmembrane region" description="Helical" evidence="5">
    <location>
        <begin position="85"/>
        <end position="107"/>
    </location>
</feature>
<organism evidence="6 7">
    <name type="scientific">Trifolium subterraneum</name>
    <name type="common">Subterranean clover</name>
    <dbReference type="NCBI Taxonomy" id="3900"/>
    <lineage>
        <taxon>Eukaryota</taxon>
        <taxon>Viridiplantae</taxon>
        <taxon>Streptophyta</taxon>
        <taxon>Embryophyta</taxon>
        <taxon>Tracheophyta</taxon>
        <taxon>Spermatophyta</taxon>
        <taxon>Magnoliopsida</taxon>
        <taxon>eudicotyledons</taxon>
        <taxon>Gunneridae</taxon>
        <taxon>Pentapetalae</taxon>
        <taxon>rosids</taxon>
        <taxon>fabids</taxon>
        <taxon>Fabales</taxon>
        <taxon>Fabaceae</taxon>
        <taxon>Papilionoideae</taxon>
        <taxon>50 kb inversion clade</taxon>
        <taxon>NPAAA clade</taxon>
        <taxon>Hologalegina</taxon>
        <taxon>IRL clade</taxon>
        <taxon>Trifolieae</taxon>
        <taxon>Trifolium</taxon>
    </lineage>
</organism>
<dbReference type="GO" id="GO:0016020">
    <property type="term" value="C:membrane"/>
    <property type="evidence" value="ECO:0007669"/>
    <property type="project" value="UniProtKB-SubCell"/>
</dbReference>
<feature type="transmembrane region" description="Helical" evidence="5">
    <location>
        <begin position="154"/>
        <end position="175"/>
    </location>
</feature>
<dbReference type="PANTHER" id="PTHR11132">
    <property type="entry name" value="SOLUTE CARRIER FAMILY 35"/>
    <property type="match status" value="1"/>
</dbReference>
<protein>
    <recommendedName>
        <fullName evidence="8">Sugar phosphate transporter domain-containing protein</fullName>
    </recommendedName>
</protein>